<name>A0A4U2XZN4_9BACI</name>
<dbReference type="RefSeq" id="WP_107895521.1">
    <property type="nucleotide sequence ID" value="NZ_PYWM01000011.1"/>
</dbReference>
<dbReference type="EMBL" id="SZPU01000108">
    <property type="protein sequence ID" value="TKI53498.1"/>
    <property type="molecule type" value="Genomic_DNA"/>
</dbReference>
<gene>
    <name evidence="1" type="ORF">FC756_23500</name>
</gene>
<evidence type="ECO:0000313" key="2">
    <source>
        <dbReference type="Proteomes" id="UP000308744"/>
    </source>
</evidence>
<dbReference type="Proteomes" id="UP000308744">
    <property type="component" value="Unassembled WGS sequence"/>
</dbReference>
<dbReference type="AlphaFoldDB" id="A0A4U2XZN4"/>
<organism evidence="1 2">
    <name type="scientific">Lysinibacillus mangiferihumi</name>
    <dbReference type="NCBI Taxonomy" id="1130819"/>
    <lineage>
        <taxon>Bacteria</taxon>
        <taxon>Bacillati</taxon>
        <taxon>Bacillota</taxon>
        <taxon>Bacilli</taxon>
        <taxon>Bacillales</taxon>
        <taxon>Bacillaceae</taxon>
        <taxon>Lysinibacillus</taxon>
    </lineage>
</organism>
<keyword evidence="2" id="KW-1185">Reference proteome</keyword>
<protein>
    <submittedName>
        <fullName evidence="1">Uncharacterized protein</fullName>
    </submittedName>
</protein>
<sequence length="113" mass="13109">MNIKELKDLYYEYTQRIAPGINSIVLKLRSNDLEAAFADIFNFSEGIEALIKIEQALMSESYKINSRITEATEIFLQVNEAIEQEDITLVADIFEYEILPLFVSCSEWTFEKK</sequence>
<reference evidence="1 2" key="1">
    <citation type="submission" date="2019-04" db="EMBL/GenBank/DDBJ databases">
        <title>Lysinibacillus genome sequencing.</title>
        <authorList>
            <person name="Dunlap C."/>
        </authorList>
    </citation>
    <scope>NUCLEOTIDE SEQUENCE [LARGE SCALE GENOMIC DNA]</scope>
    <source>
        <strain evidence="1 2">CCTCC AB 2010389</strain>
    </source>
</reference>
<evidence type="ECO:0000313" key="1">
    <source>
        <dbReference type="EMBL" id="TKI53498.1"/>
    </source>
</evidence>
<proteinExistence type="predicted"/>
<comment type="caution">
    <text evidence="1">The sequence shown here is derived from an EMBL/GenBank/DDBJ whole genome shotgun (WGS) entry which is preliminary data.</text>
</comment>
<accession>A0A4U2XZN4</accession>